<feature type="region of interest" description="Disordered" evidence="1">
    <location>
        <begin position="146"/>
        <end position="177"/>
    </location>
</feature>
<dbReference type="Gene3D" id="3.30.70.270">
    <property type="match status" value="1"/>
</dbReference>
<protein>
    <submittedName>
        <fullName evidence="3">GGDEF domain-containing protein</fullName>
    </submittedName>
</protein>
<gene>
    <name evidence="3" type="ORF">NBH00_09615</name>
</gene>
<reference evidence="3 4" key="1">
    <citation type="submission" date="2022-06" db="EMBL/GenBank/DDBJ databases">
        <title>Paraconexibacter antarcticus.</title>
        <authorList>
            <person name="Kim C.S."/>
        </authorList>
    </citation>
    <scope>NUCLEOTIDE SEQUENCE [LARGE SCALE GENOMIC DNA]</scope>
    <source>
        <strain evidence="3 4">02-257</strain>
    </source>
</reference>
<sequence>MPDRSTPHGRRPRPVAGLPAVDGVAVAKGWLLELLARTPLHAVARIPAALLAREAPDLCVAVAAAVASDAALERLATGDGAVLAARAGALTGATASADVVAGIDALRSVLHRALRTEEDAALAADTGDRLAHVCALVTGLALGAGASAATEPEPEPERAPDPAPPRHTAPRLVPPEPAGRVVVAQDLRADAPHREALDRALAEAGHHPVTALAIEIDDRERLAALEDGGDLLPVLAPLEDALVAGGEPDDVLVREQPGRWWLIAPRTGTDAARVLAGRLSGIVGAHAPVRHGVPLTASIGVAVFPDDGADADALLEHADQGVFTARALGVPIA</sequence>
<name>A0ABY5DZR9_9ACTN</name>
<keyword evidence="4" id="KW-1185">Reference proteome</keyword>
<dbReference type="Proteomes" id="UP001056035">
    <property type="component" value="Chromosome"/>
</dbReference>
<proteinExistence type="predicted"/>
<dbReference type="SMART" id="SM00267">
    <property type="entry name" value="GGDEF"/>
    <property type="match status" value="1"/>
</dbReference>
<feature type="compositionally biased region" description="Pro residues" evidence="1">
    <location>
        <begin position="161"/>
        <end position="177"/>
    </location>
</feature>
<accession>A0ABY5DZR9</accession>
<feature type="domain" description="GGDEF" evidence="2">
    <location>
        <begin position="207"/>
        <end position="333"/>
    </location>
</feature>
<evidence type="ECO:0000313" key="4">
    <source>
        <dbReference type="Proteomes" id="UP001056035"/>
    </source>
</evidence>
<organism evidence="3 4">
    <name type="scientific">Paraconexibacter antarcticus</name>
    <dbReference type="NCBI Taxonomy" id="2949664"/>
    <lineage>
        <taxon>Bacteria</taxon>
        <taxon>Bacillati</taxon>
        <taxon>Actinomycetota</taxon>
        <taxon>Thermoleophilia</taxon>
        <taxon>Solirubrobacterales</taxon>
        <taxon>Paraconexibacteraceae</taxon>
        <taxon>Paraconexibacter</taxon>
    </lineage>
</organism>
<dbReference type="EMBL" id="CP098502">
    <property type="protein sequence ID" value="UTI66449.1"/>
    <property type="molecule type" value="Genomic_DNA"/>
</dbReference>
<dbReference type="InterPro" id="IPR043128">
    <property type="entry name" value="Rev_trsase/Diguanyl_cyclase"/>
</dbReference>
<dbReference type="InterPro" id="IPR000160">
    <property type="entry name" value="GGDEF_dom"/>
</dbReference>
<evidence type="ECO:0000313" key="3">
    <source>
        <dbReference type="EMBL" id="UTI66449.1"/>
    </source>
</evidence>
<dbReference type="RefSeq" id="WP_254573120.1">
    <property type="nucleotide sequence ID" value="NZ_CP098502.1"/>
</dbReference>
<dbReference type="PROSITE" id="PS50887">
    <property type="entry name" value="GGDEF"/>
    <property type="match status" value="1"/>
</dbReference>
<evidence type="ECO:0000256" key="1">
    <source>
        <dbReference type="SAM" id="MobiDB-lite"/>
    </source>
</evidence>
<dbReference type="InterPro" id="IPR029787">
    <property type="entry name" value="Nucleotide_cyclase"/>
</dbReference>
<evidence type="ECO:0000259" key="2">
    <source>
        <dbReference type="PROSITE" id="PS50887"/>
    </source>
</evidence>
<dbReference type="SUPFAM" id="SSF55073">
    <property type="entry name" value="Nucleotide cyclase"/>
    <property type="match status" value="1"/>
</dbReference>